<organism evidence="1 2">
    <name type="scientific">Psychrobacillus mangrovi</name>
    <dbReference type="NCBI Taxonomy" id="3117745"/>
    <lineage>
        <taxon>Bacteria</taxon>
        <taxon>Bacillati</taxon>
        <taxon>Bacillota</taxon>
        <taxon>Bacilli</taxon>
        <taxon>Bacillales</taxon>
        <taxon>Bacillaceae</taxon>
        <taxon>Psychrobacillus</taxon>
    </lineage>
</organism>
<reference evidence="1 2" key="1">
    <citation type="submission" date="2024-01" db="EMBL/GenBank/DDBJ databases">
        <title>Seven novel Bacillus-like species.</title>
        <authorList>
            <person name="Liu G."/>
        </authorList>
    </citation>
    <scope>NUCLEOTIDE SEQUENCE [LARGE SCALE GENOMIC DNA]</scope>
    <source>
        <strain evidence="1 2">FJAT-51614</strain>
    </source>
</reference>
<accession>A0ABU8F648</accession>
<name>A0ABU8F648_9BACI</name>
<dbReference type="Proteomes" id="UP001364890">
    <property type="component" value="Unassembled WGS sequence"/>
</dbReference>
<evidence type="ECO:0000313" key="2">
    <source>
        <dbReference type="Proteomes" id="UP001364890"/>
    </source>
</evidence>
<sequence length="43" mass="5036">MEANQSFSTPVFYSLFNHKWRLKAEESQLFIGWGEGNRGFVEP</sequence>
<proteinExistence type="predicted"/>
<comment type="caution">
    <text evidence="1">The sequence shown here is derived from an EMBL/GenBank/DDBJ whole genome shotgun (WGS) entry which is preliminary data.</text>
</comment>
<dbReference type="EMBL" id="JBAWSY010000009">
    <property type="protein sequence ID" value="MEI4770494.1"/>
    <property type="molecule type" value="Genomic_DNA"/>
</dbReference>
<protein>
    <submittedName>
        <fullName evidence="1">Uncharacterized protein</fullName>
    </submittedName>
</protein>
<gene>
    <name evidence="1" type="ORF">WAX74_12690</name>
</gene>
<keyword evidence="2" id="KW-1185">Reference proteome</keyword>
<evidence type="ECO:0000313" key="1">
    <source>
        <dbReference type="EMBL" id="MEI4770494.1"/>
    </source>
</evidence>
<dbReference type="RefSeq" id="WP_336498055.1">
    <property type="nucleotide sequence ID" value="NZ_JBAWSY010000009.1"/>
</dbReference>